<protein>
    <submittedName>
        <fullName evidence="1">Uncharacterized protein</fullName>
    </submittedName>
</protein>
<organism evidence="1 2">
    <name type="scientific">Dyella acidisoli</name>
    <dbReference type="NCBI Taxonomy" id="1867834"/>
    <lineage>
        <taxon>Bacteria</taxon>
        <taxon>Pseudomonadati</taxon>
        <taxon>Pseudomonadota</taxon>
        <taxon>Gammaproteobacteria</taxon>
        <taxon>Lysobacterales</taxon>
        <taxon>Rhodanobacteraceae</taxon>
        <taxon>Dyella</taxon>
    </lineage>
</organism>
<proteinExistence type="predicted"/>
<comment type="caution">
    <text evidence="1">The sequence shown here is derived from an EMBL/GenBank/DDBJ whole genome shotgun (WGS) entry which is preliminary data.</text>
</comment>
<accession>A0ABQ5XQN5</accession>
<dbReference type="Proteomes" id="UP001156670">
    <property type="component" value="Unassembled WGS sequence"/>
</dbReference>
<sequence length="55" mass="6057">MILLDAGAIGVPHYHPGMAGREHCSRHSTLTLPCKQGRGLYIVSWRLEAKPSSRT</sequence>
<dbReference type="EMBL" id="BSOB01000013">
    <property type="protein sequence ID" value="GLQ92818.1"/>
    <property type="molecule type" value="Genomic_DNA"/>
</dbReference>
<name>A0ABQ5XQN5_9GAMM</name>
<gene>
    <name evidence="1" type="ORF">GCM10007901_17690</name>
</gene>
<keyword evidence="2" id="KW-1185">Reference proteome</keyword>
<evidence type="ECO:0000313" key="2">
    <source>
        <dbReference type="Proteomes" id="UP001156670"/>
    </source>
</evidence>
<evidence type="ECO:0000313" key="1">
    <source>
        <dbReference type="EMBL" id="GLQ92818.1"/>
    </source>
</evidence>
<reference evidence="2" key="1">
    <citation type="journal article" date="2019" name="Int. J. Syst. Evol. Microbiol.">
        <title>The Global Catalogue of Microorganisms (GCM) 10K type strain sequencing project: providing services to taxonomists for standard genome sequencing and annotation.</title>
        <authorList>
            <consortium name="The Broad Institute Genomics Platform"/>
            <consortium name="The Broad Institute Genome Sequencing Center for Infectious Disease"/>
            <person name="Wu L."/>
            <person name="Ma J."/>
        </authorList>
    </citation>
    <scope>NUCLEOTIDE SEQUENCE [LARGE SCALE GENOMIC DNA]</scope>
    <source>
        <strain evidence="2">NBRC 111980</strain>
    </source>
</reference>